<sequence length="94" mass="10334">MEWMERKMSSTSGHSNVSDAIGPPGSSNEIVNCVTVLSALEGIDSTQFFLKATRVLHDDTINNEREIIMRVMATPVVHRLVVAGDIVGTGWFCR</sequence>
<dbReference type="Proteomes" id="UP000243459">
    <property type="component" value="Chromosome 7"/>
</dbReference>
<name>A0A5P1EF22_ASPOF</name>
<feature type="region of interest" description="Disordered" evidence="1">
    <location>
        <begin position="1"/>
        <end position="23"/>
    </location>
</feature>
<evidence type="ECO:0000313" key="3">
    <source>
        <dbReference type="Proteomes" id="UP000243459"/>
    </source>
</evidence>
<evidence type="ECO:0000313" key="2">
    <source>
        <dbReference type="EMBL" id="ONK64495.1"/>
    </source>
</evidence>
<organism evidence="2 3">
    <name type="scientific">Asparagus officinalis</name>
    <name type="common">Garden asparagus</name>
    <dbReference type="NCBI Taxonomy" id="4686"/>
    <lineage>
        <taxon>Eukaryota</taxon>
        <taxon>Viridiplantae</taxon>
        <taxon>Streptophyta</taxon>
        <taxon>Embryophyta</taxon>
        <taxon>Tracheophyta</taxon>
        <taxon>Spermatophyta</taxon>
        <taxon>Magnoliopsida</taxon>
        <taxon>Liliopsida</taxon>
        <taxon>Asparagales</taxon>
        <taxon>Asparagaceae</taxon>
        <taxon>Asparagoideae</taxon>
        <taxon>Asparagus</taxon>
    </lineage>
</organism>
<dbReference type="EMBL" id="CM007387">
    <property type="protein sequence ID" value="ONK64495.1"/>
    <property type="molecule type" value="Genomic_DNA"/>
</dbReference>
<dbReference type="Gramene" id="ONK64495">
    <property type="protein sequence ID" value="ONK64495"/>
    <property type="gene ID" value="A4U43_C07F26670"/>
</dbReference>
<feature type="compositionally biased region" description="Polar residues" evidence="1">
    <location>
        <begin position="9"/>
        <end position="18"/>
    </location>
</feature>
<dbReference type="AlphaFoldDB" id="A0A5P1EF22"/>
<protein>
    <submittedName>
        <fullName evidence="2">Uncharacterized protein</fullName>
    </submittedName>
</protein>
<accession>A0A5P1EF22</accession>
<reference evidence="3" key="1">
    <citation type="journal article" date="2017" name="Nat. Commun.">
        <title>The asparagus genome sheds light on the origin and evolution of a young Y chromosome.</title>
        <authorList>
            <person name="Harkess A."/>
            <person name="Zhou J."/>
            <person name="Xu C."/>
            <person name="Bowers J.E."/>
            <person name="Van der Hulst R."/>
            <person name="Ayyampalayam S."/>
            <person name="Mercati F."/>
            <person name="Riccardi P."/>
            <person name="McKain M.R."/>
            <person name="Kakrana A."/>
            <person name="Tang H."/>
            <person name="Ray J."/>
            <person name="Groenendijk J."/>
            <person name="Arikit S."/>
            <person name="Mathioni S.M."/>
            <person name="Nakano M."/>
            <person name="Shan H."/>
            <person name="Telgmann-Rauber A."/>
            <person name="Kanno A."/>
            <person name="Yue Z."/>
            <person name="Chen H."/>
            <person name="Li W."/>
            <person name="Chen Y."/>
            <person name="Xu X."/>
            <person name="Zhang Y."/>
            <person name="Luo S."/>
            <person name="Chen H."/>
            <person name="Gao J."/>
            <person name="Mao Z."/>
            <person name="Pires J.C."/>
            <person name="Luo M."/>
            <person name="Kudrna D."/>
            <person name="Wing R.A."/>
            <person name="Meyers B.C."/>
            <person name="Yi K."/>
            <person name="Kong H."/>
            <person name="Lavrijsen P."/>
            <person name="Sunseri F."/>
            <person name="Falavigna A."/>
            <person name="Ye Y."/>
            <person name="Leebens-Mack J.H."/>
            <person name="Chen G."/>
        </authorList>
    </citation>
    <scope>NUCLEOTIDE SEQUENCE [LARGE SCALE GENOMIC DNA]</scope>
    <source>
        <strain evidence="3">cv. DH0086</strain>
    </source>
</reference>
<proteinExistence type="predicted"/>
<keyword evidence="3" id="KW-1185">Reference proteome</keyword>
<gene>
    <name evidence="2" type="ORF">A4U43_C07F26670</name>
</gene>
<evidence type="ECO:0000256" key="1">
    <source>
        <dbReference type="SAM" id="MobiDB-lite"/>
    </source>
</evidence>